<reference evidence="1 2" key="1">
    <citation type="submission" date="2018-06" db="EMBL/GenBank/DDBJ databases">
        <authorList>
            <consortium name="Pathogen Informatics"/>
            <person name="Doyle S."/>
        </authorList>
    </citation>
    <scope>NUCLEOTIDE SEQUENCE [LARGE SCALE GENOMIC DNA]</scope>
    <source>
        <strain evidence="1 2">NCTC10588</strain>
    </source>
</reference>
<gene>
    <name evidence="1" type="ORF">NCTC10588_04072</name>
</gene>
<evidence type="ECO:0000313" key="2">
    <source>
        <dbReference type="Proteomes" id="UP000254876"/>
    </source>
</evidence>
<protein>
    <submittedName>
        <fullName evidence="1">Uncharacterized protein</fullName>
    </submittedName>
</protein>
<dbReference type="AlphaFoldDB" id="A0A7Z7LZU6"/>
<dbReference type="EMBL" id="UFYD01000002">
    <property type="protein sequence ID" value="STF08856.1"/>
    <property type="molecule type" value="Genomic_DNA"/>
</dbReference>
<proteinExistence type="predicted"/>
<organism evidence="1 2">
    <name type="scientific">Elizabethkingia anophelis</name>
    <dbReference type="NCBI Taxonomy" id="1117645"/>
    <lineage>
        <taxon>Bacteria</taxon>
        <taxon>Pseudomonadati</taxon>
        <taxon>Bacteroidota</taxon>
        <taxon>Flavobacteriia</taxon>
        <taxon>Flavobacteriales</taxon>
        <taxon>Weeksellaceae</taxon>
        <taxon>Elizabethkingia</taxon>
    </lineage>
</organism>
<comment type="caution">
    <text evidence="1">The sequence shown here is derived from an EMBL/GenBank/DDBJ whole genome shotgun (WGS) entry which is preliminary data.</text>
</comment>
<dbReference type="Proteomes" id="UP000254876">
    <property type="component" value="Unassembled WGS sequence"/>
</dbReference>
<evidence type="ECO:0000313" key="1">
    <source>
        <dbReference type="EMBL" id="STF08856.1"/>
    </source>
</evidence>
<name>A0A7Z7LZU6_9FLAO</name>
<sequence length="108" mass="12476">MIITVCYYRVYLNFSNEFRMPTFRDLWEIIQYLKPKNMKKLFTLKHTNTKVLTRKQLRSVVGSGIPMAMLMCKSSVEGEAPTLISFQGCDDAGQFKDRSGDAMYVKTC</sequence>
<accession>A0A7Z7LZU6</accession>